<dbReference type="AlphaFoldDB" id="A0AAD1X902"/>
<comment type="caution">
    <text evidence="1">The sequence shown here is derived from an EMBL/GenBank/DDBJ whole genome shotgun (WGS) entry which is preliminary data.</text>
</comment>
<protein>
    <submittedName>
        <fullName evidence="1">Uncharacterized protein</fullName>
    </submittedName>
</protein>
<dbReference type="EMBL" id="CAMPGE010003302">
    <property type="protein sequence ID" value="CAI2362131.1"/>
    <property type="molecule type" value="Genomic_DNA"/>
</dbReference>
<proteinExistence type="predicted"/>
<sequence length="96" mass="11056">MRKDLIYDQEECCKHSQRRFVRLLDVHDDSFLCPGSRAHPRDCPNHCVPQLRPAQSQKDCLLQKCTQACCYMGQSAASACRIQSKLQNSPRETPYN</sequence>
<organism evidence="1 2">
    <name type="scientific">Euplotes crassus</name>
    <dbReference type="NCBI Taxonomy" id="5936"/>
    <lineage>
        <taxon>Eukaryota</taxon>
        <taxon>Sar</taxon>
        <taxon>Alveolata</taxon>
        <taxon>Ciliophora</taxon>
        <taxon>Intramacronucleata</taxon>
        <taxon>Spirotrichea</taxon>
        <taxon>Hypotrichia</taxon>
        <taxon>Euplotida</taxon>
        <taxon>Euplotidae</taxon>
        <taxon>Moneuplotes</taxon>
    </lineage>
</organism>
<evidence type="ECO:0000313" key="1">
    <source>
        <dbReference type="EMBL" id="CAI2362131.1"/>
    </source>
</evidence>
<keyword evidence="2" id="KW-1185">Reference proteome</keyword>
<evidence type="ECO:0000313" key="2">
    <source>
        <dbReference type="Proteomes" id="UP001295684"/>
    </source>
</evidence>
<accession>A0AAD1X902</accession>
<gene>
    <name evidence="1" type="ORF">ECRASSUSDP1_LOCUS3452</name>
</gene>
<dbReference type="Proteomes" id="UP001295684">
    <property type="component" value="Unassembled WGS sequence"/>
</dbReference>
<name>A0AAD1X902_EUPCR</name>
<reference evidence="1" key="1">
    <citation type="submission" date="2023-07" db="EMBL/GenBank/DDBJ databases">
        <authorList>
            <consortium name="AG Swart"/>
            <person name="Singh M."/>
            <person name="Singh A."/>
            <person name="Seah K."/>
            <person name="Emmerich C."/>
        </authorList>
    </citation>
    <scope>NUCLEOTIDE SEQUENCE</scope>
    <source>
        <strain evidence="1">DP1</strain>
    </source>
</reference>